<proteinExistence type="predicted"/>
<sequence length="128" mass="14851">MRYHDYHLKAYSVEEYGQTVTLHLSWDYEGASIEDSFIRFSDVSLYHFVHTQGAIITHLDEVELTDLLEEFADRLPEWDRWYGVRGWKGDCQRTAAHLQAEGYRAWSIVSAIGFYGFVIARSVGEVTP</sequence>
<gene>
    <name evidence="1" type="ORF">ABS648_12320</name>
</gene>
<evidence type="ECO:0000313" key="1">
    <source>
        <dbReference type="EMBL" id="XBY66510.1"/>
    </source>
</evidence>
<organism evidence="1">
    <name type="scientific">Pseudomonas solani</name>
    <dbReference type="NCBI Taxonomy" id="2731552"/>
    <lineage>
        <taxon>Bacteria</taxon>
        <taxon>Pseudomonadati</taxon>
        <taxon>Pseudomonadota</taxon>
        <taxon>Gammaproteobacteria</taxon>
        <taxon>Pseudomonadales</taxon>
        <taxon>Pseudomonadaceae</taxon>
        <taxon>Pseudomonas</taxon>
    </lineage>
</organism>
<dbReference type="AlphaFoldDB" id="A0AAU7Y888"/>
<dbReference type="EMBL" id="CP158373">
    <property type="protein sequence ID" value="XBY66510.1"/>
    <property type="molecule type" value="Genomic_DNA"/>
</dbReference>
<dbReference type="RefSeq" id="WP_043244792.1">
    <property type="nucleotide sequence ID" value="NZ_CP158373.1"/>
</dbReference>
<accession>A0AAU7Y888</accession>
<reference evidence="1" key="1">
    <citation type="submission" date="2023-08" db="EMBL/GenBank/DDBJ databases">
        <title>Increased levels of nutrients transform a symbiont into a lethal pathobiont.</title>
        <authorList>
            <person name="Lachnit T."/>
            <person name="Ulrich L."/>
            <person name="Willmer F.M."/>
            <person name="Hasenbein T."/>
            <person name="Steiner L.X."/>
            <person name="Wolters M."/>
            <person name="Herbst E.M."/>
            <person name="Deines P."/>
        </authorList>
    </citation>
    <scope>NUCLEOTIDE SEQUENCE</scope>
    <source>
        <strain evidence="1">T3</strain>
    </source>
</reference>
<protein>
    <submittedName>
        <fullName evidence="1">Uncharacterized protein</fullName>
    </submittedName>
</protein>
<name>A0AAU7Y888_9PSED</name>